<dbReference type="Proteomes" id="UP000284842">
    <property type="component" value="Unassembled WGS sequence"/>
</dbReference>
<feature type="transmembrane region" description="Helical" evidence="1">
    <location>
        <begin position="441"/>
        <end position="462"/>
    </location>
</feature>
<sequence>MAIPLTLIPCIPEGSSRYQPPSKRVTPAERLISPAMFSSSLEPLPMYEPIEWTRTVHPEGAVYFYMNQPKSDDGRGFCIVTDDDAQEPSSVSRLAPWVATITQLTRKHKSFPSHHPHLELYLRVDEEDFCSYYFVDRKAKTIFFFEEHSSLELGLESTVSDDHLRLSLERQFWIHTEFFPCHFGGLAKGELDELMGQFRHGSIDQITSLSSTFPYEADKCLEIIPVLESIRQHHLRAENINRGYDVAIIARFASVLMNTRIQTHYGERVCRLDRHVSIIASEEDEIQWTKPIISTLTLGFSDLHLKKLDDLFVDSYVYNQQWARRIQECVREWTYTGVAACVLLALHALFITLDVQSTLAKTSAAFSAISILSAALLVLRHESLESIYEGNGYNHLSSIRSDVIGFQGVALGFAIPKATLVISLFTFLSQGLYLLLKDVDLVYRLPWITVVGMFLWIFNLLTSPTQRVFAFRWFNRQKAETSMA</sequence>
<keyword evidence="1" id="KW-1133">Transmembrane helix</keyword>
<gene>
    <name evidence="2" type="ORF">CVT24_009129</name>
</gene>
<evidence type="ECO:0000256" key="1">
    <source>
        <dbReference type="SAM" id="Phobius"/>
    </source>
</evidence>
<dbReference type="EMBL" id="NHTK01005587">
    <property type="protein sequence ID" value="PPQ76309.1"/>
    <property type="molecule type" value="Genomic_DNA"/>
</dbReference>
<comment type="caution">
    <text evidence="2">The sequence shown here is derived from an EMBL/GenBank/DDBJ whole genome shotgun (WGS) entry which is preliminary data.</text>
</comment>
<evidence type="ECO:0000313" key="2">
    <source>
        <dbReference type="EMBL" id="PPQ76309.1"/>
    </source>
</evidence>
<feature type="transmembrane region" description="Helical" evidence="1">
    <location>
        <begin position="409"/>
        <end position="435"/>
    </location>
</feature>
<feature type="transmembrane region" description="Helical" evidence="1">
    <location>
        <begin position="333"/>
        <end position="353"/>
    </location>
</feature>
<name>A0A409WCT9_9AGAR</name>
<evidence type="ECO:0000313" key="3">
    <source>
        <dbReference type="Proteomes" id="UP000284842"/>
    </source>
</evidence>
<dbReference type="InParanoid" id="A0A409WCT9"/>
<dbReference type="AlphaFoldDB" id="A0A409WCT9"/>
<reference evidence="2 3" key="1">
    <citation type="journal article" date="2018" name="Evol. Lett.">
        <title>Horizontal gene cluster transfer increased hallucinogenic mushroom diversity.</title>
        <authorList>
            <person name="Reynolds H.T."/>
            <person name="Vijayakumar V."/>
            <person name="Gluck-Thaler E."/>
            <person name="Korotkin H.B."/>
            <person name="Matheny P.B."/>
            <person name="Slot J.C."/>
        </authorList>
    </citation>
    <scope>NUCLEOTIDE SEQUENCE [LARGE SCALE GENOMIC DNA]</scope>
    <source>
        <strain evidence="2 3">2629</strain>
    </source>
</reference>
<keyword evidence="1" id="KW-0472">Membrane</keyword>
<protein>
    <submittedName>
        <fullName evidence="2">Uncharacterized protein</fullName>
    </submittedName>
</protein>
<accession>A0A409WCT9</accession>
<proteinExistence type="predicted"/>
<dbReference type="OrthoDB" id="2674421at2759"/>
<keyword evidence="1" id="KW-0812">Transmembrane</keyword>
<keyword evidence="3" id="KW-1185">Reference proteome</keyword>
<organism evidence="2 3">
    <name type="scientific">Panaeolus cyanescens</name>
    <dbReference type="NCBI Taxonomy" id="181874"/>
    <lineage>
        <taxon>Eukaryota</taxon>
        <taxon>Fungi</taxon>
        <taxon>Dikarya</taxon>
        <taxon>Basidiomycota</taxon>
        <taxon>Agaricomycotina</taxon>
        <taxon>Agaricomycetes</taxon>
        <taxon>Agaricomycetidae</taxon>
        <taxon>Agaricales</taxon>
        <taxon>Agaricineae</taxon>
        <taxon>Galeropsidaceae</taxon>
        <taxon>Panaeolus</taxon>
    </lineage>
</organism>